<dbReference type="Pfam" id="PF13715">
    <property type="entry name" value="CarbopepD_reg_2"/>
    <property type="match status" value="1"/>
</dbReference>
<name>A0A927BBU2_9BACT</name>
<dbReference type="Gene3D" id="2.60.40.1120">
    <property type="entry name" value="Carboxypeptidase-like, regulatory domain"/>
    <property type="match status" value="1"/>
</dbReference>
<keyword evidence="2" id="KW-0378">Hydrolase</keyword>
<evidence type="ECO:0000313" key="3">
    <source>
        <dbReference type="Proteomes" id="UP000612233"/>
    </source>
</evidence>
<feature type="signal peptide" evidence="1">
    <location>
        <begin position="1"/>
        <end position="22"/>
    </location>
</feature>
<gene>
    <name evidence="2" type="ORF">IC235_04975</name>
</gene>
<reference evidence="2" key="1">
    <citation type="submission" date="2020-09" db="EMBL/GenBank/DDBJ databases">
        <authorList>
            <person name="Kim M.K."/>
        </authorList>
    </citation>
    <scope>NUCLEOTIDE SEQUENCE</scope>
    <source>
        <strain evidence="2">BT664</strain>
    </source>
</reference>
<organism evidence="2 3">
    <name type="scientific">Hymenobacter montanus</name>
    <dbReference type="NCBI Taxonomy" id="2771359"/>
    <lineage>
        <taxon>Bacteria</taxon>
        <taxon>Pseudomonadati</taxon>
        <taxon>Bacteroidota</taxon>
        <taxon>Cytophagia</taxon>
        <taxon>Cytophagales</taxon>
        <taxon>Hymenobacteraceae</taxon>
        <taxon>Hymenobacter</taxon>
    </lineage>
</organism>
<comment type="caution">
    <text evidence="2">The sequence shown here is derived from an EMBL/GenBank/DDBJ whole genome shotgun (WGS) entry which is preliminary data.</text>
</comment>
<dbReference type="Proteomes" id="UP000612233">
    <property type="component" value="Unassembled WGS sequence"/>
</dbReference>
<keyword evidence="2" id="KW-0645">Protease</keyword>
<keyword evidence="3" id="KW-1185">Reference proteome</keyword>
<feature type="chain" id="PRO_5037762419" evidence="1">
    <location>
        <begin position="23"/>
        <end position="149"/>
    </location>
</feature>
<protein>
    <submittedName>
        <fullName evidence="2">Carboxypeptidase-like regulatory domain-containing protein</fullName>
    </submittedName>
</protein>
<keyword evidence="2" id="KW-0121">Carboxypeptidase</keyword>
<evidence type="ECO:0000256" key="1">
    <source>
        <dbReference type="SAM" id="SignalP"/>
    </source>
</evidence>
<sequence length="149" mass="15961">MRFIFAPLSLYALLTLSSTAYGQARTSFDQSTAIASTTEIPRPTTTSAETRTPGSATVLRGTVKCPEGLLPGAVIHVNGTRTYVVSNATGDFELTIPDSTTNIEVTCSFAGFRDVVQHLRVKASSPATIVLDKITELPPPDRSAETGWW</sequence>
<keyword evidence="1" id="KW-0732">Signal</keyword>
<dbReference type="SUPFAM" id="SSF49464">
    <property type="entry name" value="Carboxypeptidase regulatory domain-like"/>
    <property type="match status" value="1"/>
</dbReference>
<accession>A0A927BBU2</accession>
<dbReference type="AlphaFoldDB" id="A0A927BBU2"/>
<dbReference type="RefSeq" id="WP_191004064.1">
    <property type="nucleotide sequence ID" value="NZ_JACXAD010000004.1"/>
</dbReference>
<dbReference type="GO" id="GO:0004180">
    <property type="term" value="F:carboxypeptidase activity"/>
    <property type="evidence" value="ECO:0007669"/>
    <property type="project" value="UniProtKB-KW"/>
</dbReference>
<dbReference type="InterPro" id="IPR008969">
    <property type="entry name" value="CarboxyPept-like_regulatory"/>
</dbReference>
<proteinExistence type="predicted"/>
<dbReference type="EMBL" id="JACXAD010000004">
    <property type="protein sequence ID" value="MBD2767238.1"/>
    <property type="molecule type" value="Genomic_DNA"/>
</dbReference>
<evidence type="ECO:0000313" key="2">
    <source>
        <dbReference type="EMBL" id="MBD2767238.1"/>
    </source>
</evidence>